<gene>
    <name evidence="3" type="ORF">GW7_17669</name>
</gene>
<dbReference type="InParanoid" id="G5BBV2"/>
<dbReference type="InterPro" id="IPR052270">
    <property type="entry name" value="CACF_protein"/>
</dbReference>
<evidence type="ECO:0000256" key="2">
    <source>
        <dbReference type="SAM" id="SignalP"/>
    </source>
</evidence>
<proteinExistence type="predicted"/>
<keyword evidence="2" id="KW-0732">Signal</keyword>
<keyword evidence="1" id="KW-0175">Coiled coil</keyword>
<dbReference type="STRING" id="10181.G5BBV2"/>
<organism evidence="3 4">
    <name type="scientific">Heterocephalus glaber</name>
    <name type="common">Naked mole rat</name>
    <dbReference type="NCBI Taxonomy" id="10181"/>
    <lineage>
        <taxon>Eukaryota</taxon>
        <taxon>Metazoa</taxon>
        <taxon>Chordata</taxon>
        <taxon>Craniata</taxon>
        <taxon>Vertebrata</taxon>
        <taxon>Euteleostomi</taxon>
        <taxon>Mammalia</taxon>
        <taxon>Eutheria</taxon>
        <taxon>Euarchontoglires</taxon>
        <taxon>Glires</taxon>
        <taxon>Rodentia</taxon>
        <taxon>Hystricomorpha</taxon>
        <taxon>Bathyergidae</taxon>
        <taxon>Heterocephalus</taxon>
    </lineage>
</organism>
<dbReference type="AlphaFoldDB" id="G5BBV2"/>
<dbReference type="Proteomes" id="UP000006813">
    <property type="component" value="Unassembled WGS sequence"/>
</dbReference>
<sequence length="732" mass="88700">MLPSKALRLLWRLCFLLLYRCRWFYYEQKILQKVFEGWKEEWWVSHREWKLCVRADYHYRYYLYNLVFQSWKACMRWQQEMRSKYMKAKDHDAKQKMRQAWKAWLIYVAVRRTKLQMHTTALEFSQQSILWMWWSKWRQQLGQAHMNHAFCGTALKHRAFSLKLQAWSQWKEQLLLSQRERWKVVLAVQHHQWWQKRKSLRAWLEYLNMHRVKKQQNDVSLCTEEIAQREVGERHQQHSLLLLHRFWNIWQSRIEQRAEKEQLPSLNIAWAHYREVIEKQVFAVWWQKMFQHRENHLAERIRLALQAAEQQKLMQADLHSQRAMLRRALQKWLAYQGWVWSILQEVTVRESQHNRQLIRWALHRWRKNTMAHADEARRSSQARAHYRRTVCSKVLVQWREVASVQIYYRQWEACALREAQKVLERGCLCIWFRCWQDRSQRAAQQKAQLEGAARHHHQHLLREAVAQWKAYHLECVRKKILQRQGSQLLAQRLSQACFHQWRRQLVVKRQEQQSTARALWFWAFSLQAKAWAAWLGFVLDRRRKKVRLEQAVQAYHQQLLQEGATRLLRFTASLKAFRQQLQAQQQVQMSAQPTTPGPKPKVPPILTCGPDPHLLLPEDFTGTRARPDLSSEAASHVDLEVELEGIQQQLQQYQTTRKDLWSCQRQASNLRKWLELSQEDPRAEDQDTERQIQKELEEVELQIQQLAKDLQAQRQPIHSCIARIQALRQVLC</sequence>
<dbReference type="EMBL" id="JH169433">
    <property type="protein sequence ID" value="EHB06763.1"/>
    <property type="molecule type" value="Genomic_DNA"/>
</dbReference>
<evidence type="ECO:0000313" key="4">
    <source>
        <dbReference type="Proteomes" id="UP000006813"/>
    </source>
</evidence>
<dbReference type="PANTHER" id="PTHR22028">
    <property type="entry name" value="SFI1 SPINDLE BODY DOMAIN-CONTAINING PROTEIN-RELATED"/>
    <property type="match status" value="1"/>
</dbReference>
<dbReference type="GO" id="GO:0019902">
    <property type="term" value="F:phosphatase binding"/>
    <property type="evidence" value="ECO:0007669"/>
    <property type="project" value="TreeGrafter"/>
</dbReference>
<dbReference type="PANTHER" id="PTHR22028:SF4">
    <property type="entry name" value="PROTEIN SFI1 HOMOLOG"/>
    <property type="match status" value="1"/>
</dbReference>
<dbReference type="FunCoup" id="G5BBV2">
    <property type="interactions" value="1138"/>
</dbReference>
<evidence type="ECO:0000313" key="3">
    <source>
        <dbReference type="EMBL" id="EHB06763.1"/>
    </source>
</evidence>
<protein>
    <submittedName>
        <fullName evidence="3">SFI1-like protein</fullName>
    </submittedName>
</protein>
<feature type="chain" id="PRO_5003474238" evidence="2">
    <location>
        <begin position="22"/>
        <end position="732"/>
    </location>
</feature>
<feature type="signal peptide" evidence="2">
    <location>
        <begin position="1"/>
        <end position="21"/>
    </location>
</feature>
<reference evidence="3 4" key="1">
    <citation type="journal article" date="2011" name="Nature">
        <title>Genome sequencing reveals insights into physiology and longevity of the naked mole rat.</title>
        <authorList>
            <person name="Kim E.B."/>
            <person name="Fang X."/>
            <person name="Fushan A.A."/>
            <person name="Huang Z."/>
            <person name="Lobanov A.V."/>
            <person name="Han L."/>
            <person name="Marino S.M."/>
            <person name="Sun X."/>
            <person name="Turanov A.A."/>
            <person name="Yang P."/>
            <person name="Yim S.H."/>
            <person name="Zhao X."/>
            <person name="Kasaikina M.V."/>
            <person name="Stoletzki N."/>
            <person name="Peng C."/>
            <person name="Polak P."/>
            <person name="Xiong Z."/>
            <person name="Kiezun A."/>
            <person name="Zhu Y."/>
            <person name="Chen Y."/>
            <person name="Kryukov G.V."/>
            <person name="Zhang Q."/>
            <person name="Peshkin L."/>
            <person name="Yang L."/>
            <person name="Bronson R.T."/>
            <person name="Buffenstein R."/>
            <person name="Wang B."/>
            <person name="Han C."/>
            <person name="Li Q."/>
            <person name="Chen L."/>
            <person name="Zhao W."/>
            <person name="Sunyaev S.R."/>
            <person name="Park T.J."/>
            <person name="Zhang G."/>
            <person name="Wang J."/>
            <person name="Gladyshev V.N."/>
        </authorList>
    </citation>
    <scope>NUCLEOTIDE SEQUENCE [LARGE SCALE GENOMIC DNA]</scope>
</reference>
<name>G5BBV2_HETGA</name>
<evidence type="ECO:0000256" key="1">
    <source>
        <dbReference type="SAM" id="Coils"/>
    </source>
</evidence>
<feature type="coiled-coil region" evidence="1">
    <location>
        <begin position="682"/>
        <end position="713"/>
    </location>
</feature>
<accession>G5BBV2</accession>